<dbReference type="AlphaFoldDB" id="A0A498J2F1"/>
<proteinExistence type="predicted"/>
<dbReference type="PANTHER" id="PTHR11140">
    <property type="entry name" value="PRE-MRNA SPLICING FACTOR PRP8"/>
    <property type="match status" value="1"/>
</dbReference>
<dbReference type="Pfam" id="PF08082">
    <property type="entry name" value="PRO8NT"/>
    <property type="match status" value="1"/>
</dbReference>
<sequence length="172" mass="20530">MGREMKRVEEREVVGRLGREKRIGGRWGRWEWPTPAPSLALFQPPLKLLLLMMKRQGPCMRCAEYMGVNGLGFRVYDGKEWALKFVPHAVYKLLENMPMPWEQSCKVKWGTMWIMMRREKRDRRNLKRMRFSPFDDEKPPLDYGDNLLDMLCFGLLSHQLINPQLNNLKYKK</sequence>
<reference evidence="2 3" key="1">
    <citation type="submission" date="2018-10" db="EMBL/GenBank/DDBJ databases">
        <title>A high-quality apple genome assembly.</title>
        <authorList>
            <person name="Hu J."/>
        </authorList>
    </citation>
    <scope>NUCLEOTIDE SEQUENCE [LARGE SCALE GENOMIC DNA]</scope>
    <source>
        <strain evidence="3">cv. HFTH1</strain>
        <tissue evidence="2">Young leaf</tissue>
    </source>
</reference>
<dbReference type="PANTHER" id="PTHR11140:SF0">
    <property type="entry name" value="PRE-MRNA-PROCESSING-SPLICING FACTOR 8"/>
    <property type="match status" value="1"/>
</dbReference>
<dbReference type="STRING" id="3750.A0A498J2F1"/>
<gene>
    <name evidence="2" type="ORF">DVH24_032286</name>
</gene>
<evidence type="ECO:0000259" key="1">
    <source>
        <dbReference type="Pfam" id="PF08082"/>
    </source>
</evidence>
<dbReference type="GO" id="GO:0017070">
    <property type="term" value="F:U6 snRNA binding"/>
    <property type="evidence" value="ECO:0007669"/>
    <property type="project" value="TreeGrafter"/>
</dbReference>
<evidence type="ECO:0000313" key="3">
    <source>
        <dbReference type="Proteomes" id="UP000290289"/>
    </source>
</evidence>
<dbReference type="InterPro" id="IPR012591">
    <property type="entry name" value="PRO8NT"/>
</dbReference>
<protein>
    <recommendedName>
        <fullName evidence="1">PRO8NT domain-containing protein</fullName>
    </recommendedName>
</protein>
<dbReference type="GO" id="GO:0030623">
    <property type="term" value="F:U5 snRNA binding"/>
    <property type="evidence" value="ECO:0007669"/>
    <property type="project" value="TreeGrafter"/>
</dbReference>
<feature type="domain" description="PRO8NT" evidence="1">
    <location>
        <begin position="107"/>
        <end position="150"/>
    </location>
</feature>
<evidence type="ECO:0000313" key="2">
    <source>
        <dbReference type="EMBL" id="RXH89929.1"/>
    </source>
</evidence>
<dbReference type="GO" id="GO:0030620">
    <property type="term" value="F:U2 snRNA binding"/>
    <property type="evidence" value="ECO:0007669"/>
    <property type="project" value="TreeGrafter"/>
</dbReference>
<dbReference type="GO" id="GO:0097157">
    <property type="term" value="F:pre-mRNA intronic binding"/>
    <property type="evidence" value="ECO:0007669"/>
    <property type="project" value="TreeGrafter"/>
</dbReference>
<organism evidence="2 3">
    <name type="scientific">Malus domestica</name>
    <name type="common">Apple</name>
    <name type="synonym">Pyrus malus</name>
    <dbReference type="NCBI Taxonomy" id="3750"/>
    <lineage>
        <taxon>Eukaryota</taxon>
        <taxon>Viridiplantae</taxon>
        <taxon>Streptophyta</taxon>
        <taxon>Embryophyta</taxon>
        <taxon>Tracheophyta</taxon>
        <taxon>Spermatophyta</taxon>
        <taxon>Magnoliopsida</taxon>
        <taxon>eudicotyledons</taxon>
        <taxon>Gunneridae</taxon>
        <taxon>Pentapetalae</taxon>
        <taxon>rosids</taxon>
        <taxon>fabids</taxon>
        <taxon>Rosales</taxon>
        <taxon>Rosaceae</taxon>
        <taxon>Amygdaloideae</taxon>
        <taxon>Maleae</taxon>
        <taxon>Malus</taxon>
    </lineage>
</organism>
<dbReference type="GO" id="GO:0030619">
    <property type="term" value="F:U1 snRNA binding"/>
    <property type="evidence" value="ECO:0007669"/>
    <property type="project" value="TreeGrafter"/>
</dbReference>
<dbReference type="GO" id="GO:0071013">
    <property type="term" value="C:catalytic step 2 spliceosome"/>
    <property type="evidence" value="ECO:0007669"/>
    <property type="project" value="TreeGrafter"/>
</dbReference>
<dbReference type="GO" id="GO:0005682">
    <property type="term" value="C:U5 snRNP"/>
    <property type="evidence" value="ECO:0007669"/>
    <property type="project" value="TreeGrafter"/>
</dbReference>
<dbReference type="InterPro" id="IPR027652">
    <property type="entry name" value="PRP8"/>
</dbReference>
<accession>A0A498J2F1</accession>
<dbReference type="EMBL" id="RDQH01000335">
    <property type="protein sequence ID" value="RXH89929.1"/>
    <property type="molecule type" value="Genomic_DNA"/>
</dbReference>
<comment type="caution">
    <text evidence="2">The sequence shown here is derived from an EMBL/GenBank/DDBJ whole genome shotgun (WGS) entry which is preliminary data.</text>
</comment>
<name>A0A498J2F1_MALDO</name>
<dbReference type="Proteomes" id="UP000290289">
    <property type="component" value="Chromosome 9"/>
</dbReference>
<dbReference type="GO" id="GO:0000244">
    <property type="term" value="P:spliceosomal tri-snRNP complex assembly"/>
    <property type="evidence" value="ECO:0007669"/>
    <property type="project" value="TreeGrafter"/>
</dbReference>
<keyword evidence="3" id="KW-1185">Reference proteome</keyword>